<dbReference type="Gene3D" id="3.90.70.10">
    <property type="entry name" value="Cysteine proteinases"/>
    <property type="match status" value="1"/>
</dbReference>
<dbReference type="FunFam" id="3.90.70.10:FF:000031">
    <property type="entry name" value="Cathepsin B"/>
    <property type="match status" value="1"/>
</dbReference>
<dbReference type="PRINTS" id="PR00705">
    <property type="entry name" value="PAPAIN"/>
</dbReference>
<organism evidence="9 10">
    <name type="scientific">Zophobas morio</name>
    <dbReference type="NCBI Taxonomy" id="2755281"/>
    <lineage>
        <taxon>Eukaryota</taxon>
        <taxon>Metazoa</taxon>
        <taxon>Ecdysozoa</taxon>
        <taxon>Arthropoda</taxon>
        <taxon>Hexapoda</taxon>
        <taxon>Insecta</taxon>
        <taxon>Pterygota</taxon>
        <taxon>Neoptera</taxon>
        <taxon>Endopterygota</taxon>
        <taxon>Coleoptera</taxon>
        <taxon>Polyphaga</taxon>
        <taxon>Cucujiformia</taxon>
        <taxon>Tenebrionidae</taxon>
        <taxon>Zophobas</taxon>
    </lineage>
</organism>
<dbReference type="CDD" id="cd02620">
    <property type="entry name" value="Peptidase_C1A_CathepsinB"/>
    <property type="match status" value="1"/>
</dbReference>
<keyword evidence="5" id="KW-0788">Thiol protease</keyword>
<keyword evidence="6" id="KW-0865">Zymogen</keyword>
<evidence type="ECO:0000256" key="4">
    <source>
        <dbReference type="ARBA" id="ARBA00022801"/>
    </source>
</evidence>
<accession>A0AA38M5R7</accession>
<reference evidence="9" key="1">
    <citation type="journal article" date="2023" name="G3 (Bethesda)">
        <title>Whole genome assemblies of Zophobas morio and Tenebrio molitor.</title>
        <authorList>
            <person name="Kaur S."/>
            <person name="Stinson S.A."/>
            <person name="diCenzo G.C."/>
        </authorList>
    </citation>
    <scope>NUCLEOTIDE SEQUENCE</scope>
    <source>
        <strain evidence="9">QUZm001</strain>
    </source>
</reference>
<evidence type="ECO:0000256" key="3">
    <source>
        <dbReference type="ARBA" id="ARBA00022729"/>
    </source>
</evidence>
<dbReference type="InterPro" id="IPR038765">
    <property type="entry name" value="Papain-like_cys_pep_sf"/>
</dbReference>
<evidence type="ECO:0000259" key="8">
    <source>
        <dbReference type="SMART" id="SM00645"/>
    </source>
</evidence>
<dbReference type="EMBL" id="JALNTZ010000007">
    <property type="protein sequence ID" value="KAJ3645125.1"/>
    <property type="molecule type" value="Genomic_DNA"/>
</dbReference>
<dbReference type="Proteomes" id="UP001168821">
    <property type="component" value="Unassembled WGS sequence"/>
</dbReference>
<keyword evidence="3" id="KW-0732">Signal</keyword>
<dbReference type="GO" id="GO:0004197">
    <property type="term" value="F:cysteine-type endopeptidase activity"/>
    <property type="evidence" value="ECO:0007669"/>
    <property type="project" value="InterPro"/>
</dbReference>
<dbReference type="InterPro" id="IPR000668">
    <property type="entry name" value="Peptidase_C1A_C"/>
</dbReference>
<dbReference type="SMART" id="SM00645">
    <property type="entry name" value="Pept_C1"/>
    <property type="match status" value="1"/>
</dbReference>
<evidence type="ECO:0000256" key="2">
    <source>
        <dbReference type="ARBA" id="ARBA00022670"/>
    </source>
</evidence>
<dbReference type="InterPro" id="IPR012599">
    <property type="entry name" value="Propeptide_C1A"/>
</dbReference>
<comment type="caution">
    <text evidence="9">The sequence shown here is derived from an EMBL/GenBank/DDBJ whole genome shotgun (WGS) entry which is preliminary data.</text>
</comment>
<keyword evidence="4" id="KW-0378">Hydrolase</keyword>
<dbReference type="PANTHER" id="PTHR12411">
    <property type="entry name" value="CYSTEINE PROTEASE FAMILY C1-RELATED"/>
    <property type="match status" value="1"/>
</dbReference>
<dbReference type="Pfam" id="PF08127">
    <property type="entry name" value="Propeptide_C1"/>
    <property type="match status" value="1"/>
</dbReference>
<dbReference type="SUPFAM" id="SSF54001">
    <property type="entry name" value="Cysteine proteinases"/>
    <property type="match status" value="1"/>
</dbReference>
<dbReference type="AlphaFoldDB" id="A0AA38M5R7"/>
<evidence type="ECO:0000313" key="10">
    <source>
        <dbReference type="Proteomes" id="UP001168821"/>
    </source>
</evidence>
<evidence type="ECO:0000256" key="1">
    <source>
        <dbReference type="ARBA" id="ARBA00008455"/>
    </source>
</evidence>
<dbReference type="InterPro" id="IPR013128">
    <property type="entry name" value="Peptidase_C1A"/>
</dbReference>
<keyword evidence="7" id="KW-1015">Disulfide bond</keyword>
<keyword evidence="2" id="KW-0645">Protease</keyword>
<protein>
    <recommendedName>
        <fullName evidence="8">Peptidase C1A papain C-terminal domain-containing protein</fullName>
    </recommendedName>
</protein>
<dbReference type="Pfam" id="PF00112">
    <property type="entry name" value="Peptidase_C1"/>
    <property type="match status" value="1"/>
</dbReference>
<evidence type="ECO:0000256" key="6">
    <source>
        <dbReference type="ARBA" id="ARBA00023145"/>
    </source>
</evidence>
<evidence type="ECO:0000256" key="7">
    <source>
        <dbReference type="ARBA" id="ARBA00023157"/>
    </source>
</evidence>
<proteinExistence type="inferred from homology"/>
<comment type="similarity">
    <text evidence="1">Belongs to the peptidase C1 family.</text>
</comment>
<dbReference type="PROSITE" id="PS00139">
    <property type="entry name" value="THIOL_PROTEASE_CYS"/>
    <property type="match status" value="1"/>
</dbReference>
<evidence type="ECO:0000256" key="5">
    <source>
        <dbReference type="ARBA" id="ARBA00022807"/>
    </source>
</evidence>
<name>A0AA38M5R7_9CUCU</name>
<feature type="domain" description="Peptidase C1A papain C-terminal" evidence="8">
    <location>
        <begin position="77"/>
        <end position="314"/>
    </location>
</feature>
<keyword evidence="10" id="KW-1185">Reference proteome</keyword>
<evidence type="ECO:0000313" key="9">
    <source>
        <dbReference type="EMBL" id="KAJ3645125.1"/>
    </source>
</evidence>
<dbReference type="GO" id="GO:0006508">
    <property type="term" value="P:proteolysis"/>
    <property type="evidence" value="ECO:0007669"/>
    <property type="project" value="UniProtKB-KW"/>
</dbReference>
<gene>
    <name evidence="9" type="ORF">Zmor_022812</name>
</gene>
<dbReference type="InterPro" id="IPR000169">
    <property type="entry name" value="Pept_cys_AS"/>
</dbReference>
<sequence length="317" mass="35355">MKDVLLIAFFATVSSSRANFLTNEFIQSINEKQTTWKAGRNFPEDTPIEQLRRLNGARSDNLTDVPIKIHVVNPDDIPEFFDSREQWPDCESIKTIRDQGQCGSCWAFAAAETITDRQCIATNGEIEFEFSPEELISCCLDCGDGCDGGYHYKAFDYWISEGLVSGGDYDSNEGCQPYVEEAYKKGITPQCQTQCVSSYDGTYTQDKHFGLNRYRIDKDVPQIQTEIMTNGPLDGGFAVHDDFFSYKSGVYQYTSGKFAGSHNVKIVGWGTEDGTPYWLVANSWGAGWGDLGGFFKILRGENHCGIEGDILAGEPKI</sequence>